<keyword evidence="4" id="KW-0830">Ubiquinone</keyword>
<dbReference type="PROSITE" id="PS50011">
    <property type="entry name" value="PROTEIN_KINASE_DOM"/>
    <property type="match status" value="1"/>
</dbReference>
<evidence type="ECO:0000313" key="5">
    <source>
        <dbReference type="Proteomes" id="UP000219482"/>
    </source>
</evidence>
<dbReference type="GO" id="GO:0005524">
    <property type="term" value="F:ATP binding"/>
    <property type="evidence" value="ECO:0007669"/>
    <property type="project" value="InterPro"/>
</dbReference>
<reference evidence="5" key="1">
    <citation type="submission" date="2017-09" db="EMBL/GenBank/DDBJ databases">
        <authorList>
            <person name="Varghese N."/>
            <person name="Submissions S."/>
        </authorList>
    </citation>
    <scope>NUCLEOTIDE SEQUENCE [LARGE SCALE GENOMIC DNA]</scope>
    <source>
        <strain evidence="5">DSM 44270</strain>
    </source>
</reference>
<evidence type="ECO:0000256" key="1">
    <source>
        <dbReference type="ARBA" id="ARBA00009670"/>
    </source>
</evidence>
<name>A0A286GRY1_9ACTN</name>
<evidence type="ECO:0000259" key="3">
    <source>
        <dbReference type="PROSITE" id="PS50011"/>
    </source>
</evidence>
<dbReference type="InterPro" id="IPR050154">
    <property type="entry name" value="UbiB_kinase"/>
</dbReference>
<keyword evidence="5" id="KW-1185">Reference proteome</keyword>
<dbReference type="Pfam" id="PF03109">
    <property type="entry name" value="ABC1"/>
    <property type="match status" value="1"/>
</dbReference>
<dbReference type="PANTHER" id="PTHR10566">
    <property type="entry name" value="CHAPERONE-ACTIVITY OF BC1 COMPLEX CABC1 -RELATED"/>
    <property type="match status" value="1"/>
</dbReference>
<keyword evidence="2" id="KW-0812">Transmembrane</keyword>
<feature type="transmembrane region" description="Helical" evidence="2">
    <location>
        <begin position="590"/>
        <end position="615"/>
    </location>
</feature>
<comment type="similarity">
    <text evidence="1">Belongs to the protein kinase superfamily. ADCK protein kinase family.</text>
</comment>
<organism evidence="4 5">
    <name type="scientific">Blastococcus haudaquaticus</name>
    <dbReference type="NCBI Taxonomy" id="1938745"/>
    <lineage>
        <taxon>Bacteria</taxon>
        <taxon>Bacillati</taxon>
        <taxon>Actinomycetota</taxon>
        <taxon>Actinomycetes</taxon>
        <taxon>Geodermatophilales</taxon>
        <taxon>Geodermatophilaceae</taxon>
        <taxon>Blastococcus</taxon>
    </lineage>
</organism>
<evidence type="ECO:0000256" key="2">
    <source>
        <dbReference type="SAM" id="Phobius"/>
    </source>
</evidence>
<gene>
    <name evidence="4" type="ORF">SAMN06272739_1821</name>
</gene>
<dbReference type="AlphaFoldDB" id="A0A286GRY1"/>
<feature type="transmembrane region" description="Helical" evidence="2">
    <location>
        <begin position="6"/>
        <end position="26"/>
    </location>
</feature>
<keyword evidence="2" id="KW-0472">Membrane</keyword>
<feature type="domain" description="Protein kinase" evidence="3">
    <location>
        <begin position="222"/>
        <end position="556"/>
    </location>
</feature>
<dbReference type="InterPro" id="IPR004147">
    <property type="entry name" value="ABC1_dom"/>
</dbReference>
<sequence length="658" mass="71166">MGPVLDVVLLAVATVLTVLLFAAVIRRLLGVRPGPVRTLLAAVLALLVVGPLLKRLVPSPEETDTTTAVLYLLLTIACASLLAMVVLVIAEVVVPDGSLPGPIELWRGSRARAVRTRRYTQVLRIALRHGLGRFLRGRRHLGVASSSSRRDLARSLRRALDDGGVTFVKLGQQLSTRRDLVAAEFAEELSRLQDQAAPVPWPQIRAVLTAEFGRPLDDVLAWVEETPLAAASVAQVHAARLEDGTDVVVKVQRPGIEAVVERDLDILRHLARMLEERTGWGRSMGLSTLAAGFAESLREELDFTTERDNLRAMAAALATSPERGVRVPAPHQDLTTRRVLVMQRLTGTPLGAAGPGLTALGPDRRRALADALLTTVFDQVLQHGLFHVDLHPGNVLLLEDGTLGLLDLGSVGRIDATTRLAFARLLGAVGTQDSVAAGDALLELVDRPEEIDERALERALGALIVRYAAPGATMGAEVFAALFRLVTEHRLAVPPQVAALFRTFATLEGTLALLDPGFDLVGAARETARSRLASALTPERLRATAEEEVVALLPILRRLPRRLDRVADAVEHGRLGVNVRLFADSRDRRWITGLVHQVLLTVIGATAGVMAVLLLDTRDGPLVTESVRLFPVLGYALLIVSVVLVLRVLVSVFRQEQR</sequence>
<dbReference type="EMBL" id="OCNK01000002">
    <property type="protein sequence ID" value="SOD98280.1"/>
    <property type="molecule type" value="Genomic_DNA"/>
</dbReference>
<feature type="transmembrane region" description="Helical" evidence="2">
    <location>
        <begin position="69"/>
        <end position="94"/>
    </location>
</feature>
<feature type="transmembrane region" description="Helical" evidence="2">
    <location>
        <begin position="38"/>
        <end position="57"/>
    </location>
</feature>
<dbReference type="Proteomes" id="UP000219482">
    <property type="component" value="Unassembled WGS sequence"/>
</dbReference>
<dbReference type="InterPro" id="IPR000719">
    <property type="entry name" value="Prot_kinase_dom"/>
</dbReference>
<keyword evidence="2" id="KW-1133">Transmembrane helix</keyword>
<proteinExistence type="inferred from homology"/>
<feature type="transmembrane region" description="Helical" evidence="2">
    <location>
        <begin position="635"/>
        <end position="653"/>
    </location>
</feature>
<accession>A0A286GRY1</accession>
<dbReference type="SUPFAM" id="SSF56112">
    <property type="entry name" value="Protein kinase-like (PK-like)"/>
    <property type="match status" value="1"/>
</dbReference>
<dbReference type="PANTHER" id="PTHR10566:SF113">
    <property type="entry name" value="PROTEIN ACTIVITY OF BC1 COMPLEX KINASE 7, CHLOROPLASTIC"/>
    <property type="match status" value="1"/>
</dbReference>
<dbReference type="GO" id="GO:0004672">
    <property type="term" value="F:protein kinase activity"/>
    <property type="evidence" value="ECO:0007669"/>
    <property type="project" value="InterPro"/>
</dbReference>
<protein>
    <submittedName>
        <fullName evidence="4">Ubiquinone biosynthesis protein</fullName>
    </submittedName>
</protein>
<dbReference type="CDD" id="cd05121">
    <property type="entry name" value="ABC1_ADCK3-like"/>
    <property type="match status" value="1"/>
</dbReference>
<evidence type="ECO:0000313" key="4">
    <source>
        <dbReference type="EMBL" id="SOD98280.1"/>
    </source>
</evidence>
<dbReference type="RefSeq" id="WP_200814632.1">
    <property type="nucleotide sequence ID" value="NZ_OCNK01000002.1"/>
</dbReference>
<dbReference type="InterPro" id="IPR011009">
    <property type="entry name" value="Kinase-like_dom_sf"/>
</dbReference>